<keyword evidence="1" id="KW-0732">Signal</keyword>
<feature type="compositionally biased region" description="Gly residues" evidence="2">
    <location>
        <begin position="252"/>
        <end position="263"/>
    </location>
</feature>
<dbReference type="EMBL" id="JAMQOS010000001">
    <property type="protein sequence ID" value="MDS0280768.1"/>
    <property type="molecule type" value="Genomic_DNA"/>
</dbReference>
<comment type="caution">
    <text evidence="4">The sequence shown here is derived from an EMBL/GenBank/DDBJ whole genome shotgun (WGS) entry which is preliminary data.</text>
</comment>
<gene>
    <name evidence="4" type="ORF">NDI86_01445</name>
</gene>
<evidence type="ECO:0000256" key="1">
    <source>
        <dbReference type="ARBA" id="ARBA00022729"/>
    </source>
</evidence>
<feature type="compositionally biased region" description="Low complexity" evidence="2">
    <location>
        <begin position="328"/>
        <end position="341"/>
    </location>
</feature>
<dbReference type="RefSeq" id="WP_310898612.1">
    <property type="nucleotide sequence ID" value="NZ_JAMQOS010000001.1"/>
</dbReference>
<evidence type="ECO:0000313" key="4">
    <source>
        <dbReference type="EMBL" id="MDS0280768.1"/>
    </source>
</evidence>
<accession>A0ABU2FJ38</accession>
<evidence type="ECO:0000256" key="3">
    <source>
        <dbReference type="SAM" id="Phobius"/>
    </source>
</evidence>
<organism evidence="4 5">
    <name type="scientific">Haloarcula onubensis</name>
    <dbReference type="NCBI Taxonomy" id="2950539"/>
    <lineage>
        <taxon>Archaea</taxon>
        <taxon>Methanobacteriati</taxon>
        <taxon>Methanobacteriota</taxon>
        <taxon>Stenosarchaea group</taxon>
        <taxon>Halobacteria</taxon>
        <taxon>Halobacteriales</taxon>
        <taxon>Haloarculaceae</taxon>
        <taxon>Haloarcula</taxon>
    </lineage>
</organism>
<keyword evidence="3" id="KW-1133">Transmembrane helix</keyword>
<reference evidence="4 5" key="1">
    <citation type="submission" date="2022-06" db="EMBL/GenBank/DDBJ databases">
        <title>Halomicroarcula sp. a new haloarchaeum isolate from saline soil.</title>
        <authorList>
            <person name="Strakova D."/>
            <person name="Galisteo C."/>
            <person name="Sanchez-Porro C."/>
            <person name="Ventosa A."/>
        </authorList>
    </citation>
    <scope>NUCLEOTIDE SEQUENCE [LARGE SCALE GENOMIC DNA]</scope>
    <source>
        <strain evidence="4 5">S3CR25-11</strain>
    </source>
</reference>
<keyword evidence="3" id="KW-0472">Membrane</keyword>
<proteinExistence type="predicted"/>
<name>A0ABU2FJ38_9EURY</name>
<feature type="region of interest" description="Disordered" evidence="2">
    <location>
        <begin position="235"/>
        <end position="341"/>
    </location>
</feature>
<feature type="compositionally biased region" description="Low complexity" evidence="2">
    <location>
        <begin position="273"/>
        <end position="318"/>
    </location>
</feature>
<evidence type="ECO:0000256" key="2">
    <source>
        <dbReference type="SAM" id="MobiDB-lite"/>
    </source>
</evidence>
<dbReference type="InterPro" id="IPR017868">
    <property type="entry name" value="Filamin/ABP280_repeat-like"/>
</dbReference>
<dbReference type="InterPro" id="IPR026371">
    <property type="entry name" value="PGF_CTERM"/>
</dbReference>
<dbReference type="NCBIfam" id="TIGR04126">
    <property type="entry name" value="PGF_CTERM"/>
    <property type="match status" value="1"/>
</dbReference>
<dbReference type="PROSITE" id="PS50194">
    <property type="entry name" value="FILAMIN_REPEAT"/>
    <property type="match status" value="1"/>
</dbReference>
<feature type="compositionally biased region" description="Polar residues" evidence="2">
    <location>
        <begin position="235"/>
        <end position="245"/>
    </location>
</feature>
<feature type="transmembrane region" description="Helical" evidence="3">
    <location>
        <begin position="341"/>
        <end position="360"/>
    </location>
</feature>
<sequence length="363" mass="36715">MAVNRTRTVGLCVLAIAAFVAVGSGADGYALSGSDAIETPTQTVNYEGQEYTIDAVSRITAGGSVTVTTTVPAGAAYNVNLRGPDNQLISSERKTNSTDHTFSYFGPEEAGTYVATIEDNGNVVAVYPIVVAGYDVSVPSSNEVTAGETATIRATVTERSVERHSALDRVEVVVGNDDVAVQQSMTRVDDGTYETTVSTDGLAAGSYNVYVLVRGNETVRQRAEILGVSDTATLTVTDGTPTAEQSSDGDGDTTGGGAAGGGGDDSESDDEPTTPADEPTPTPASTETATDPGETSTAEPPATATGEEGSGESPASETVTDGGNVIAPVTQGTTPTTDGSGPGFTVGLALLALLAAVAIGRRR</sequence>
<keyword evidence="5" id="KW-1185">Reference proteome</keyword>
<evidence type="ECO:0000313" key="5">
    <source>
        <dbReference type="Proteomes" id="UP001268864"/>
    </source>
</evidence>
<protein>
    <submittedName>
        <fullName evidence="4">PGF-CTERM sorting domain-containing protein</fullName>
    </submittedName>
</protein>
<dbReference type="Proteomes" id="UP001268864">
    <property type="component" value="Unassembled WGS sequence"/>
</dbReference>
<keyword evidence="3" id="KW-0812">Transmembrane</keyword>